<proteinExistence type="inferred from homology"/>
<comment type="caution">
    <text evidence="3">The sequence shown here is derived from an EMBL/GenBank/DDBJ whole genome shotgun (WGS) entry which is preliminary data.</text>
</comment>
<name>A0ABD2LY00_9BILA</name>
<evidence type="ECO:0000313" key="4">
    <source>
        <dbReference type="Proteomes" id="UP001620626"/>
    </source>
</evidence>
<dbReference type="Pfam" id="PF00244">
    <property type="entry name" value="14-3-3"/>
    <property type="match status" value="1"/>
</dbReference>
<dbReference type="InterPro" id="IPR036815">
    <property type="entry name" value="14-3-3_dom_sf"/>
</dbReference>
<dbReference type="Proteomes" id="UP001620626">
    <property type="component" value="Unassembled WGS sequence"/>
</dbReference>
<keyword evidence="4" id="KW-1185">Reference proteome</keyword>
<comment type="similarity">
    <text evidence="1">Belongs to the 14-3-3 family.</text>
</comment>
<evidence type="ECO:0000259" key="2">
    <source>
        <dbReference type="Pfam" id="PF00244"/>
    </source>
</evidence>
<dbReference type="SUPFAM" id="SSF48445">
    <property type="entry name" value="14-3-3 protein"/>
    <property type="match status" value="1"/>
</dbReference>
<feature type="domain" description="14-3-3" evidence="2">
    <location>
        <begin position="30"/>
        <end position="238"/>
    </location>
</feature>
<dbReference type="InterPro" id="IPR023410">
    <property type="entry name" value="14-3-3_domain"/>
</dbReference>
<sequence>MEELSKDELTFNEPFLCAYKFVLLADFKKATDQVKCALENNATNKLKEIKFCTECFKNAANEIRNKIRQIHEISDFEINGSDGDQQAWSLCLKKYREDLEELCESGIKLFQQLIGKTEANSGKIIYQFTIADLLRYKCESICREKYMLSALSAYEGAYEAAKNLSGEDMTRIRGGLNYALFLAEVQKNKDKALEITEEVRSAANSALESEKGTAKLGEGALTDIHETLQFMEENENFWRKCNDNYWK</sequence>
<evidence type="ECO:0000313" key="3">
    <source>
        <dbReference type="EMBL" id="KAL3120089.1"/>
    </source>
</evidence>
<dbReference type="Gene3D" id="1.20.190.20">
    <property type="entry name" value="14-3-3 domain"/>
    <property type="match status" value="1"/>
</dbReference>
<dbReference type="AlphaFoldDB" id="A0ABD2LY00"/>
<evidence type="ECO:0000256" key="1">
    <source>
        <dbReference type="ARBA" id="ARBA00006141"/>
    </source>
</evidence>
<dbReference type="EMBL" id="JBICBT010000225">
    <property type="protein sequence ID" value="KAL3120089.1"/>
    <property type="molecule type" value="Genomic_DNA"/>
</dbReference>
<accession>A0ABD2LY00</accession>
<organism evidence="3 4">
    <name type="scientific">Heterodera trifolii</name>
    <dbReference type="NCBI Taxonomy" id="157864"/>
    <lineage>
        <taxon>Eukaryota</taxon>
        <taxon>Metazoa</taxon>
        <taxon>Ecdysozoa</taxon>
        <taxon>Nematoda</taxon>
        <taxon>Chromadorea</taxon>
        <taxon>Rhabditida</taxon>
        <taxon>Tylenchina</taxon>
        <taxon>Tylenchomorpha</taxon>
        <taxon>Tylenchoidea</taxon>
        <taxon>Heteroderidae</taxon>
        <taxon>Heteroderinae</taxon>
        <taxon>Heterodera</taxon>
    </lineage>
</organism>
<protein>
    <recommendedName>
        <fullName evidence="2">14-3-3 domain-containing protein</fullName>
    </recommendedName>
</protein>
<gene>
    <name evidence="3" type="ORF">niasHT_003341</name>
</gene>
<reference evidence="3 4" key="1">
    <citation type="submission" date="2024-10" db="EMBL/GenBank/DDBJ databases">
        <authorList>
            <person name="Kim D."/>
        </authorList>
    </citation>
    <scope>NUCLEOTIDE SEQUENCE [LARGE SCALE GENOMIC DNA]</scope>
    <source>
        <strain evidence="3">BH-2024</strain>
    </source>
</reference>